<keyword evidence="1" id="KW-0472">Membrane</keyword>
<keyword evidence="1" id="KW-1133">Transmembrane helix</keyword>
<proteinExistence type="predicted"/>
<gene>
    <name evidence="2" type="ORF">BSTOLATCC_MIC17507</name>
</gene>
<evidence type="ECO:0000256" key="1">
    <source>
        <dbReference type="SAM" id="Phobius"/>
    </source>
</evidence>
<dbReference type="Proteomes" id="UP001162131">
    <property type="component" value="Unassembled WGS sequence"/>
</dbReference>
<feature type="transmembrane region" description="Helical" evidence="1">
    <location>
        <begin position="20"/>
        <end position="38"/>
    </location>
</feature>
<comment type="caution">
    <text evidence="2">The sequence shown here is derived from an EMBL/GenBank/DDBJ whole genome shotgun (WGS) entry which is preliminary data.</text>
</comment>
<accession>A0AAU9IXL2</accession>
<keyword evidence="3" id="KW-1185">Reference proteome</keyword>
<name>A0AAU9IXL2_9CILI</name>
<feature type="transmembrane region" description="Helical" evidence="1">
    <location>
        <begin position="44"/>
        <end position="65"/>
    </location>
</feature>
<sequence length="94" mass="10900">MSGNPDHEVEDTMNRINKIFFGYSCFSLGASYFINSVWKTYPIQKALILIPSSLAFSAFLTWLHIHKSFTSKEKAILSEEIEKKYNQFNKSNKK</sequence>
<evidence type="ECO:0000313" key="3">
    <source>
        <dbReference type="Proteomes" id="UP001162131"/>
    </source>
</evidence>
<organism evidence="2 3">
    <name type="scientific">Blepharisma stoltei</name>
    <dbReference type="NCBI Taxonomy" id="1481888"/>
    <lineage>
        <taxon>Eukaryota</taxon>
        <taxon>Sar</taxon>
        <taxon>Alveolata</taxon>
        <taxon>Ciliophora</taxon>
        <taxon>Postciliodesmatophora</taxon>
        <taxon>Heterotrichea</taxon>
        <taxon>Heterotrichida</taxon>
        <taxon>Blepharismidae</taxon>
        <taxon>Blepharisma</taxon>
    </lineage>
</organism>
<dbReference type="EMBL" id="CAJZBQ010000017">
    <property type="protein sequence ID" value="CAG9316875.1"/>
    <property type="molecule type" value="Genomic_DNA"/>
</dbReference>
<dbReference type="AlphaFoldDB" id="A0AAU9IXL2"/>
<evidence type="ECO:0000313" key="2">
    <source>
        <dbReference type="EMBL" id="CAG9316875.1"/>
    </source>
</evidence>
<protein>
    <submittedName>
        <fullName evidence="2">Uncharacterized protein</fullName>
    </submittedName>
</protein>
<keyword evidence="1" id="KW-0812">Transmembrane</keyword>
<reference evidence="2" key="1">
    <citation type="submission" date="2021-09" db="EMBL/GenBank/DDBJ databases">
        <authorList>
            <consortium name="AG Swart"/>
            <person name="Singh M."/>
            <person name="Singh A."/>
            <person name="Seah K."/>
            <person name="Emmerich C."/>
        </authorList>
    </citation>
    <scope>NUCLEOTIDE SEQUENCE</scope>
    <source>
        <strain evidence="2">ATCC30299</strain>
    </source>
</reference>